<keyword evidence="5" id="KW-0614">Plasmid</keyword>
<evidence type="ECO:0000313" key="5">
    <source>
        <dbReference type="EMBL" id="XCF12266.1"/>
    </source>
</evidence>
<dbReference type="InterPro" id="IPR052028">
    <property type="entry name" value="HipA_Ser/Thr_kinase"/>
</dbReference>
<sequence>MTSDLLKPTKTLYVWIFLPGATDPVVAGRVELVGQLYQFTYGKSYLRNPDAIPIFLPELPLVEQIHVPAAPLQIAGCLRDGAPDFWGRRVIINRLTGAKGIAMDLDALDEMNYMLQSGSDRIGALDFQTSASEYMPRLAGEVALSTLIEAADLVERGVPLPLELDEALRHGTSIGGARPKAQVTDGNRKMIAKFSASNDQHSVVKGEYIAMKIAQACGMNVAPVELRQVMGKDVLLIERFDRINTSQGWTRRAMVSALTILGLSELQGRYASYEDLATHLRTASVTPSADLQELFARMCFNIIVGNTDDHARNHAGFWTGEQLQLTPAYDIDPRPRASYEANQAMAVRGTDHRANLSLALDAAGSFGLDQDQAETIILGQVEAIRDLFDEMARDVDLTPADDTALRERAFLREFAFDGLTGRLAALLGHFHSH</sequence>
<dbReference type="PANTHER" id="PTHR37419">
    <property type="entry name" value="SERINE/THREONINE-PROTEIN KINASE TOXIN HIPA"/>
    <property type="match status" value="1"/>
</dbReference>
<keyword evidence="3" id="KW-0418">Kinase</keyword>
<organism evidence="5">
    <name type="scientific">Sulfitobacter sp. TCYB15</name>
    <dbReference type="NCBI Taxonomy" id="3229275"/>
    <lineage>
        <taxon>Bacteria</taxon>
        <taxon>Pseudomonadati</taxon>
        <taxon>Pseudomonadota</taxon>
        <taxon>Alphaproteobacteria</taxon>
        <taxon>Rhodobacterales</taxon>
        <taxon>Roseobacteraceae</taxon>
        <taxon>Sulfitobacter</taxon>
    </lineage>
</organism>
<proteinExistence type="inferred from homology"/>
<dbReference type="GO" id="GO:0005829">
    <property type="term" value="C:cytosol"/>
    <property type="evidence" value="ECO:0007669"/>
    <property type="project" value="TreeGrafter"/>
</dbReference>
<geneLocation type="plasmid" evidence="5">
    <name>pZYJ04</name>
</geneLocation>
<evidence type="ECO:0000256" key="2">
    <source>
        <dbReference type="ARBA" id="ARBA00022679"/>
    </source>
</evidence>
<keyword evidence="2" id="KW-0808">Transferase</keyword>
<comment type="similarity">
    <text evidence="1">Belongs to the HipA Ser/Thr kinase family.</text>
</comment>
<dbReference type="AlphaFoldDB" id="A0AAU8C8I7"/>
<feature type="domain" description="HipA-like C-terminal" evidence="4">
    <location>
        <begin position="172"/>
        <end position="384"/>
    </location>
</feature>
<gene>
    <name evidence="5" type="ORF">ABM428_17585</name>
</gene>
<dbReference type="EMBL" id="CP159197">
    <property type="protein sequence ID" value="XCF12266.1"/>
    <property type="molecule type" value="Genomic_DNA"/>
</dbReference>
<dbReference type="Pfam" id="PF07804">
    <property type="entry name" value="HipA_C"/>
    <property type="match status" value="1"/>
</dbReference>
<dbReference type="PANTHER" id="PTHR37419:SF8">
    <property type="entry name" value="TOXIN YJJJ"/>
    <property type="match status" value="1"/>
</dbReference>
<dbReference type="KEGG" id="suly:ABM428_17585"/>
<evidence type="ECO:0000256" key="1">
    <source>
        <dbReference type="ARBA" id="ARBA00010164"/>
    </source>
</evidence>
<dbReference type="InterPro" id="IPR012893">
    <property type="entry name" value="HipA-like_C"/>
</dbReference>
<dbReference type="RefSeq" id="WP_353628678.1">
    <property type="nucleotide sequence ID" value="NZ_CP159197.1"/>
</dbReference>
<evidence type="ECO:0000256" key="3">
    <source>
        <dbReference type="ARBA" id="ARBA00022777"/>
    </source>
</evidence>
<reference evidence="5" key="2">
    <citation type="submission" date="2024-06" db="EMBL/GenBank/DDBJ databases">
        <authorList>
            <person name="Deng Y."/>
        </authorList>
    </citation>
    <scope>NUCLEOTIDE SEQUENCE</scope>
    <source>
        <strain evidence="5">TCYB15</strain>
        <plasmid evidence="5">pZYJ04</plasmid>
    </source>
</reference>
<dbReference type="GO" id="GO:0004674">
    <property type="term" value="F:protein serine/threonine kinase activity"/>
    <property type="evidence" value="ECO:0007669"/>
    <property type="project" value="TreeGrafter"/>
</dbReference>
<evidence type="ECO:0000259" key="4">
    <source>
        <dbReference type="Pfam" id="PF07804"/>
    </source>
</evidence>
<name>A0AAU8C8I7_9RHOB</name>
<accession>A0AAU8C8I7</accession>
<reference evidence="5" key="1">
    <citation type="journal article" date="2020" name="Int. J. Syst. Evol. Microbiol.">
        <title>Notification of changes in taxonomic opinion previously published outside the IJSEM.</title>
        <authorList>
            <person name="Oren A."/>
            <person name="Garrity G."/>
        </authorList>
    </citation>
    <scope>NUCLEOTIDE SEQUENCE</scope>
    <source>
        <strain evidence="5">TCYB15</strain>
    </source>
</reference>
<protein>
    <submittedName>
        <fullName evidence="5">Type II toxin-antitoxin system HipA family toxin</fullName>
    </submittedName>
</protein>